<evidence type="ECO:0000313" key="2">
    <source>
        <dbReference type="Proteomes" id="UP000034837"/>
    </source>
</evidence>
<gene>
    <name evidence="1" type="ORF">UV20_C0001G0068</name>
</gene>
<dbReference type="EMBL" id="LCDO01000001">
    <property type="protein sequence ID" value="KKS57428.1"/>
    <property type="molecule type" value="Genomic_DNA"/>
</dbReference>
<protein>
    <submittedName>
        <fullName evidence="1">Uncharacterized protein</fullName>
    </submittedName>
</protein>
<comment type="caution">
    <text evidence="1">The sequence shown here is derived from an EMBL/GenBank/DDBJ whole genome shotgun (WGS) entry which is preliminary data.</text>
</comment>
<dbReference type="AlphaFoldDB" id="A0A0G1D5U5"/>
<dbReference type="Proteomes" id="UP000034837">
    <property type="component" value="Unassembled WGS sequence"/>
</dbReference>
<accession>A0A0G1D5U5</accession>
<name>A0A0G1D5U5_9BACT</name>
<organism evidence="1 2">
    <name type="scientific">Candidatus Magasanikbacteria bacterium GW2011_GWA2_42_32</name>
    <dbReference type="NCBI Taxonomy" id="1619039"/>
    <lineage>
        <taxon>Bacteria</taxon>
        <taxon>Candidatus Magasanikiibacteriota</taxon>
    </lineage>
</organism>
<reference evidence="1 2" key="1">
    <citation type="journal article" date="2015" name="Nature">
        <title>rRNA introns, odd ribosomes, and small enigmatic genomes across a large radiation of phyla.</title>
        <authorList>
            <person name="Brown C.T."/>
            <person name="Hug L.A."/>
            <person name="Thomas B.C."/>
            <person name="Sharon I."/>
            <person name="Castelle C.J."/>
            <person name="Singh A."/>
            <person name="Wilkins M.J."/>
            <person name="Williams K.H."/>
            <person name="Banfield J.F."/>
        </authorList>
    </citation>
    <scope>NUCLEOTIDE SEQUENCE [LARGE SCALE GENOMIC DNA]</scope>
</reference>
<sequence length="173" mass="19527">MQDGPQASQVSVSSSLPIFITRFPGVVAVEVNEPSGRFVWFSTLSTFDVSNGKKYPRLFKGEGVGILRHGFYENHLPGEENIPGWNFSLAVHNQLSDIGGVTFKVTRPYNFAGRKPFTFFTLSPERIFNDMLEELGFPSKGTIPEELWLTPQLPERIGEFVKTQAERFSKRKP</sequence>
<evidence type="ECO:0000313" key="1">
    <source>
        <dbReference type="EMBL" id="KKS57428.1"/>
    </source>
</evidence>
<proteinExistence type="predicted"/>